<evidence type="ECO:0000313" key="1">
    <source>
        <dbReference type="EMBL" id="KAF2248697.1"/>
    </source>
</evidence>
<keyword evidence="2" id="KW-1185">Reference proteome</keyword>
<sequence>MSRPSTRRPFGARAALEALSEDLGAMHIPPLPKGPTTLDSLPEELLDQIISYFTPNPGPISATSTAHRIANLPRISHVSNLANLSLLSRKFNRITEPHLYHTIPVVLAEFERWEKVLVRGGADLSYAVPTTRGCNASLLLRTFKAHPQLAQHARIIIVWRHDLGFHARRQLGLYGYESGSPFKVNADDLALMEKSRVPLVDSYSLERSKPHTLSIEMDPVYNVFRELLRVLPRVERYEMSLYRTDAPWNTVLDALQSIGSLGVSFPRTPLPKILDSVKDVTLASCGDVMEYWPLFTLPALATLELCGAHFKKKSNRRLLRNWASLSPSSSLKDLTLSRILAAANLSAAENPMALLSRACTALTALRITQAALPGGTVARDFTRACISNFLLHLPTLRDVAIHDEYMRPISYNVLEALTLQDTMAQFRDSTGNLRHLILNAVDLTKLMPAKECHAEIEGIIWKKCTTTQSQRLFPRIDITLPRTLQTFTLRVRSEREHRAALFSVIRALGLDIRARFPQLKRFTICWLPGSGKPYGLQAHRGHVETFAEQGVELSEWVLDPPTERARLAGVDAQRVARGLGRLSEYGAFME</sequence>
<dbReference type="RefSeq" id="XP_033683701.1">
    <property type="nucleotide sequence ID" value="XM_033821832.1"/>
</dbReference>
<dbReference type="Proteomes" id="UP000800094">
    <property type="component" value="Unassembled WGS sequence"/>
</dbReference>
<organism evidence="1 2">
    <name type="scientific">Trematosphaeria pertusa</name>
    <dbReference type="NCBI Taxonomy" id="390896"/>
    <lineage>
        <taxon>Eukaryota</taxon>
        <taxon>Fungi</taxon>
        <taxon>Dikarya</taxon>
        <taxon>Ascomycota</taxon>
        <taxon>Pezizomycotina</taxon>
        <taxon>Dothideomycetes</taxon>
        <taxon>Pleosporomycetidae</taxon>
        <taxon>Pleosporales</taxon>
        <taxon>Massarineae</taxon>
        <taxon>Trematosphaeriaceae</taxon>
        <taxon>Trematosphaeria</taxon>
    </lineage>
</organism>
<reference evidence="1" key="1">
    <citation type="journal article" date="2020" name="Stud. Mycol.">
        <title>101 Dothideomycetes genomes: a test case for predicting lifestyles and emergence of pathogens.</title>
        <authorList>
            <person name="Haridas S."/>
            <person name="Albert R."/>
            <person name="Binder M."/>
            <person name="Bloem J."/>
            <person name="Labutti K."/>
            <person name="Salamov A."/>
            <person name="Andreopoulos B."/>
            <person name="Baker S."/>
            <person name="Barry K."/>
            <person name="Bills G."/>
            <person name="Bluhm B."/>
            <person name="Cannon C."/>
            <person name="Castanera R."/>
            <person name="Culley D."/>
            <person name="Daum C."/>
            <person name="Ezra D."/>
            <person name="Gonzalez J."/>
            <person name="Henrissat B."/>
            <person name="Kuo A."/>
            <person name="Liang C."/>
            <person name="Lipzen A."/>
            <person name="Lutzoni F."/>
            <person name="Magnuson J."/>
            <person name="Mondo S."/>
            <person name="Nolan M."/>
            <person name="Ohm R."/>
            <person name="Pangilinan J."/>
            <person name="Park H.-J."/>
            <person name="Ramirez L."/>
            <person name="Alfaro M."/>
            <person name="Sun H."/>
            <person name="Tritt A."/>
            <person name="Yoshinaga Y."/>
            <person name="Zwiers L.-H."/>
            <person name="Turgeon B."/>
            <person name="Goodwin S."/>
            <person name="Spatafora J."/>
            <person name="Crous P."/>
            <person name="Grigoriev I."/>
        </authorList>
    </citation>
    <scope>NUCLEOTIDE SEQUENCE</scope>
    <source>
        <strain evidence="1">CBS 122368</strain>
    </source>
</reference>
<accession>A0A6A6IER5</accession>
<proteinExistence type="predicted"/>
<dbReference type="GeneID" id="54575162"/>
<name>A0A6A6IER5_9PLEO</name>
<gene>
    <name evidence="1" type="ORF">BU26DRAFT_304256</name>
</gene>
<dbReference type="EMBL" id="ML987195">
    <property type="protein sequence ID" value="KAF2248697.1"/>
    <property type="molecule type" value="Genomic_DNA"/>
</dbReference>
<dbReference type="OrthoDB" id="3800724at2759"/>
<protein>
    <recommendedName>
        <fullName evidence="3">F-box domain-containing protein</fullName>
    </recommendedName>
</protein>
<evidence type="ECO:0000313" key="2">
    <source>
        <dbReference type="Proteomes" id="UP000800094"/>
    </source>
</evidence>
<evidence type="ECO:0008006" key="3">
    <source>
        <dbReference type="Google" id="ProtNLM"/>
    </source>
</evidence>
<dbReference type="AlphaFoldDB" id="A0A6A6IER5"/>